<feature type="domain" description="Peptidase S8/S53" evidence="2">
    <location>
        <begin position="137"/>
        <end position="276"/>
    </location>
</feature>
<sequence>MKRYRYILLINIVVILLCGGYLIKDKLLNNKLTEEKPVANKPVESNLDKMYELPAFYEDFPSPEKLRLIQVDLRRKDLSELDLKGRSKDLFNAYFDSTTKWPSKDKMPEDFTPEKVLELGKDPGLGISKLHKEGITGKNIGIAILDSPLKNKHVDYNERIKHYEEMFNPIDDNLEHGPAVTSIAAGKSVGVASEADIYYFADDNDYTDKNGNTRNDFEKVAKVIDRVIEINKTLPEDKKIRVISMSEGCGPEDKGYKEFKDAVSRAGKEGIFAISSILEDTHGFKFSGLGRFPADDNNNVSSFVNGKFYQNKLSKFTSEEFLKSVKDYLYFPMDSRAVAGPNSDNEYIFYRFGAYSWVVPYISGLYALSCEVNPKVTPELFWKTALETSKETKFDYKSKTYEIKHVVSPVDLIEKLRALK</sequence>
<dbReference type="InterPro" id="IPR036852">
    <property type="entry name" value="Peptidase_S8/S53_dom_sf"/>
</dbReference>
<organism evidence="3 4">
    <name type="scientific">Clostridium rhizosphaerae</name>
    <dbReference type="NCBI Taxonomy" id="2803861"/>
    <lineage>
        <taxon>Bacteria</taxon>
        <taxon>Bacillati</taxon>
        <taxon>Bacillota</taxon>
        <taxon>Clostridia</taxon>
        <taxon>Eubacteriales</taxon>
        <taxon>Clostridiaceae</taxon>
        <taxon>Clostridium</taxon>
    </lineage>
</organism>
<accession>A0ABS1TCJ4</accession>
<dbReference type="RefSeq" id="WP_202749832.1">
    <property type="nucleotide sequence ID" value="NZ_JAESWC010000009.1"/>
</dbReference>
<proteinExistence type="predicted"/>
<keyword evidence="1" id="KW-0812">Transmembrane</keyword>
<dbReference type="Gene3D" id="3.40.50.200">
    <property type="entry name" value="Peptidase S8/S53 domain"/>
    <property type="match status" value="1"/>
</dbReference>
<name>A0ABS1TCJ4_9CLOT</name>
<feature type="transmembrane region" description="Helical" evidence="1">
    <location>
        <begin position="6"/>
        <end position="23"/>
    </location>
</feature>
<evidence type="ECO:0000256" key="1">
    <source>
        <dbReference type="SAM" id="Phobius"/>
    </source>
</evidence>
<comment type="caution">
    <text evidence="3">The sequence shown here is derived from an EMBL/GenBank/DDBJ whole genome shotgun (WGS) entry which is preliminary data.</text>
</comment>
<dbReference type="Pfam" id="PF00082">
    <property type="entry name" value="Peptidase_S8"/>
    <property type="match status" value="1"/>
</dbReference>
<dbReference type="SUPFAM" id="SSF52743">
    <property type="entry name" value="Subtilisin-like"/>
    <property type="match status" value="1"/>
</dbReference>
<protein>
    <submittedName>
        <fullName evidence="3">S8 family serine peptidase</fullName>
    </submittedName>
</protein>
<gene>
    <name evidence="3" type="ORF">JK636_15105</name>
</gene>
<dbReference type="InterPro" id="IPR000209">
    <property type="entry name" value="Peptidase_S8/S53_dom"/>
</dbReference>
<keyword evidence="4" id="KW-1185">Reference proteome</keyword>
<dbReference type="EMBL" id="JAESWC010000009">
    <property type="protein sequence ID" value="MBL4937080.1"/>
    <property type="molecule type" value="Genomic_DNA"/>
</dbReference>
<evidence type="ECO:0000313" key="4">
    <source>
        <dbReference type="Proteomes" id="UP000632377"/>
    </source>
</evidence>
<keyword evidence="1" id="KW-1133">Transmembrane helix</keyword>
<evidence type="ECO:0000313" key="3">
    <source>
        <dbReference type="EMBL" id="MBL4937080.1"/>
    </source>
</evidence>
<keyword evidence="1" id="KW-0472">Membrane</keyword>
<reference evidence="3 4" key="1">
    <citation type="submission" date="2021-01" db="EMBL/GenBank/DDBJ databases">
        <title>Genome public.</title>
        <authorList>
            <person name="Liu C."/>
            <person name="Sun Q."/>
        </authorList>
    </citation>
    <scope>NUCLEOTIDE SEQUENCE [LARGE SCALE GENOMIC DNA]</scope>
    <source>
        <strain evidence="3 4">YIM B02515</strain>
    </source>
</reference>
<dbReference type="Proteomes" id="UP000632377">
    <property type="component" value="Unassembled WGS sequence"/>
</dbReference>
<evidence type="ECO:0000259" key="2">
    <source>
        <dbReference type="Pfam" id="PF00082"/>
    </source>
</evidence>